<comment type="similarity">
    <text evidence="1 2">Belongs to the small heat shock protein (HSP20) family.</text>
</comment>
<feature type="compositionally biased region" description="Polar residues" evidence="3">
    <location>
        <begin position="61"/>
        <end position="79"/>
    </location>
</feature>
<sequence>MDILYSVCFKNRERVEEERWTRGQPIVRSRYTPLTNEQIPVQRTIEDYRRSDYRYEDREPTSQYPNGNHYSYDYSQPSRPNYRDSRIDEKGVTVVSRPGSPGPVAGAGDVINTPHGFTIQLDVKLFRPEQIKVVLTDDMLCVSGERIEVGSGGQTLKRSFARKYCIPSDIHLDSIRSHLDHNGVLIITGSRRGWRETHISVHSAGNYGRNDSSIISTV</sequence>
<reference evidence="5 6" key="1">
    <citation type="submission" date="2019-10" db="EMBL/GenBank/DDBJ databases">
        <title>Assembly and Annotation for the nematode Trichostrongylus colubriformis.</title>
        <authorList>
            <person name="Martin J."/>
        </authorList>
    </citation>
    <scope>NUCLEOTIDE SEQUENCE [LARGE SCALE GENOMIC DNA]</scope>
    <source>
        <strain evidence="5">G859</strain>
        <tissue evidence="5">Whole worm</tissue>
    </source>
</reference>
<evidence type="ECO:0000313" key="6">
    <source>
        <dbReference type="Proteomes" id="UP001331761"/>
    </source>
</evidence>
<evidence type="ECO:0000256" key="1">
    <source>
        <dbReference type="PROSITE-ProRule" id="PRU00285"/>
    </source>
</evidence>
<accession>A0AAN8IT71</accession>
<gene>
    <name evidence="5" type="ORF">GCK32_014883</name>
</gene>
<dbReference type="GO" id="GO:0005737">
    <property type="term" value="C:cytoplasm"/>
    <property type="evidence" value="ECO:0007669"/>
    <property type="project" value="TreeGrafter"/>
</dbReference>
<dbReference type="InterPro" id="IPR001436">
    <property type="entry name" value="Alpha-crystallin/sHSP_animal"/>
</dbReference>
<keyword evidence="6" id="KW-1185">Reference proteome</keyword>
<dbReference type="CDD" id="cd06526">
    <property type="entry name" value="metazoan_ACD"/>
    <property type="match status" value="1"/>
</dbReference>
<feature type="compositionally biased region" description="Basic and acidic residues" evidence="3">
    <location>
        <begin position="48"/>
        <end position="60"/>
    </location>
</feature>
<dbReference type="Pfam" id="PF00011">
    <property type="entry name" value="HSP20"/>
    <property type="match status" value="1"/>
</dbReference>
<dbReference type="PANTHER" id="PTHR45640:SF24">
    <property type="entry name" value="SHSP DOMAIN-CONTAINING PROTEIN"/>
    <property type="match status" value="1"/>
</dbReference>
<dbReference type="SUPFAM" id="SSF49764">
    <property type="entry name" value="HSP20-like chaperones"/>
    <property type="match status" value="1"/>
</dbReference>
<comment type="caution">
    <text evidence="5">The sequence shown here is derived from an EMBL/GenBank/DDBJ whole genome shotgun (WGS) entry which is preliminary data.</text>
</comment>
<dbReference type="PROSITE" id="PS01031">
    <property type="entry name" value="SHSP"/>
    <property type="match status" value="1"/>
</dbReference>
<dbReference type="PANTHER" id="PTHR45640">
    <property type="entry name" value="HEAT SHOCK PROTEIN HSP-12.2-RELATED"/>
    <property type="match status" value="1"/>
</dbReference>
<dbReference type="Proteomes" id="UP001331761">
    <property type="component" value="Unassembled WGS sequence"/>
</dbReference>
<proteinExistence type="inferred from homology"/>
<feature type="domain" description="SHSP" evidence="4">
    <location>
        <begin position="95"/>
        <end position="204"/>
    </location>
</feature>
<dbReference type="GO" id="GO:0009408">
    <property type="term" value="P:response to heat"/>
    <property type="evidence" value="ECO:0007669"/>
    <property type="project" value="TreeGrafter"/>
</dbReference>
<dbReference type="GO" id="GO:0042026">
    <property type="term" value="P:protein refolding"/>
    <property type="evidence" value="ECO:0007669"/>
    <property type="project" value="TreeGrafter"/>
</dbReference>
<organism evidence="5 6">
    <name type="scientific">Trichostrongylus colubriformis</name>
    <name type="common">Black scour worm</name>
    <dbReference type="NCBI Taxonomy" id="6319"/>
    <lineage>
        <taxon>Eukaryota</taxon>
        <taxon>Metazoa</taxon>
        <taxon>Ecdysozoa</taxon>
        <taxon>Nematoda</taxon>
        <taxon>Chromadorea</taxon>
        <taxon>Rhabditida</taxon>
        <taxon>Rhabditina</taxon>
        <taxon>Rhabditomorpha</taxon>
        <taxon>Strongyloidea</taxon>
        <taxon>Trichostrongylidae</taxon>
        <taxon>Trichostrongylus</taxon>
    </lineage>
</organism>
<dbReference type="GO" id="GO:0051082">
    <property type="term" value="F:unfolded protein binding"/>
    <property type="evidence" value="ECO:0007669"/>
    <property type="project" value="TreeGrafter"/>
</dbReference>
<dbReference type="Gene3D" id="2.60.40.790">
    <property type="match status" value="1"/>
</dbReference>
<evidence type="ECO:0000256" key="2">
    <source>
        <dbReference type="RuleBase" id="RU003616"/>
    </source>
</evidence>
<evidence type="ECO:0000256" key="3">
    <source>
        <dbReference type="SAM" id="MobiDB-lite"/>
    </source>
</evidence>
<dbReference type="InterPro" id="IPR002068">
    <property type="entry name" value="A-crystallin/Hsp20_dom"/>
</dbReference>
<evidence type="ECO:0000259" key="4">
    <source>
        <dbReference type="PROSITE" id="PS01031"/>
    </source>
</evidence>
<dbReference type="AlphaFoldDB" id="A0AAN8IT71"/>
<evidence type="ECO:0000313" key="5">
    <source>
        <dbReference type="EMBL" id="KAK5982548.1"/>
    </source>
</evidence>
<name>A0AAN8IT71_TRICO</name>
<protein>
    <submittedName>
        <fullName evidence="5">SHSP domain-containing protein</fullName>
    </submittedName>
</protein>
<dbReference type="GO" id="GO:0005634">
    <property type="term" value="C:nucleus"/>
    <property type="evidence" value="ECO:0007669"/>
    <property type="project" value="TreeGrafter"/>
</dbReference>
<feature type="region of interest" description="Disordered" evidence="3">
    <location>
        <begin position="48"/>
        <end position="83"/>
    </location>
</feature>
<dbReference type="EMBL" id="WIXE01004996">
    <property type="protein sequence ID" value="KAK5982548.1"/>
    <property type="molecule type" value="Genomic_DNA"/>
</dbReference>
<dbReference type="InterPro" id="IPR008978">
    <property type="entry name" value="HSP20-like_chaperone"/>
</dbReference>